<evidence type="ECO:0000259" key="5">
    <source>
        <dbReference type="PROSITE" id="PS50118"/>
    </source>
</evidence>
<dbReference type="PANTHER" id="PTHR10270">
    <property type="entry name" value="SOX TRANSCRIPTION FACTOR"/>
    <property type="match status" value="1"/>
</dbReference>
<dbReference type="SUPFAM" id="SSF47095">
    <property type="entry name" value="HMG-box"/>
    <property type="match status" value="1"/>
</dbReference>
<dbReference type="CDD" id="cd01389">
    <property type="entry name" value="HMG-box_ROX1-like"/>
    <property type="match status" value="1"/>
</dbReference>
<dbReference type="InterPro" id="IPR009071">
    <property type="entry name" value="HMG_box_dom"/>
</dbReference>
<protein>
    <recommendedName>
        <fullName evidence="5">HMG box domain-containing protein</fullName>
    </recommendedName>
</protein>
<reference evidence="6" key="1">
    <citation type="submission" date="2020-05" db="EMBL/GenBank/DDBJ databases">
        <title>Phylogenomic resolution of chytrid fungi.</title>
        <authorList>
            <person name="Stajich J.E."/>
            <person name="Amses K."/>
            <person name="Simmons R."/>
            <person name="Seto K."/>
            <person name="Myers J."/>
            <person name="Bonds A."/>
            <person name="Quandt C.A."/>
            <person name="Barry K."/>
            <person name="Liu P."/>
            <person name="Grigoriev I."/>
            <person name="Longcore J.E."/>
            <person name="James T.Y."/>
        </authorList>
    </citation>
    <scope>NUCLEOTIDE SEQUENCE</scope>
    <source>
        <strain evidence="6">JEL0476</strain>
    </source>
</reference>
<evidence type="ECO:0000256" key="2">
    <source>
        <dbReference type="ARBA" id="ARBA00023163"/>
    </source>
</evidence>
<proteinExistence type="predicted"/>
<feature type="compositionally biased region" description="Polar residues" evidence="4">
    <location>
        <begin position="262"/>
        <end position="293"/>
    </location>
</feature>
<feature type="domain" description="HMG box" evidence="5">
    <location>
        <begin position="101"/>
        <end position="169"/>
    </location>
</feature>
<sequence length="910" mass="102136">MDISKDLNPSFIPINYCSSNDQDDMSSVQLQNFKSPNDSLSLIEFSDQPTIPMDTTLYNDDNSSFDQLSTLNEGEADTELRESLAEITAADSCGNMMRNEMRGPPNCFFIYKHEKKNEMIQKYPKESHGSISKLVAEMWKKENATVKSIYHKKALEEKRKHMIKHPDYKYCPKPKQKKIKKIQPKQKKKKTIYSTSLATSNDDLLIKKEDKKKYSSGSKRSMSFLNISDIDDDVNDVDFEPIQKKSRKLVPFKTERKGRNGLYNNTEDQNSPPTVASKLSFSDSNIENRSSSLPDHHGTLKAMMNKNVTSEFTPTPFDILLLNKVEDGKKLDLLFDVSNYEKSSFEDANLSPDCNENADGFNNDADLSELEELKADPAIESPTTAAVNVINEVSFEEKDLIDFDPLDPTNFFVEKILSPEISKASLTASDPALLKENKNDTCDSVFNDVAVDCESTNYYSLQFLENSEIAANNNLHLNFNNSATGKHKLGRMSVPHVYKRPLPEMKAFVVNQFYSNYPNNFYVSPVSDSSVKNNFQMSTPVRSYSSPASFLPSPVASPSFSDIKKIADTTKSFSSQKQRVSKEIKSQEMKHNFKDDSKLPKSNGLEQPYEKQVDSLGSMLSVSANSWEVLPSNLEDSLKERVLRPVSPISQIAAINGVQRPPSSNLSSKDNLLSYSIVSSLENDSDFANGVATATASKMLKKRKNFVNKKNLNSKSLNYSKSQGSSVAVNGNSSECQEIKINISDSKKSEISGYFNRDRLHTLLLKSSSSLSTSSEVNNEVLNEVKEGEAGFSGIKLERVNAEEEVDNGSIFKKGFFDLRQDDYVFLKGNVTDSNVKIEPSETKCRTKESISKGDFIFLNFNENNQLGKCNNLIAPVNNLIDNSKLYPTPEIEFYECEKNFELFPSLNGV</sequence>
<organism evidence="6 7">
    <name type="scientific">Clydaea vesicula</name>
    <dbReference type="NCBI Taxonomy" id="447962"/>
    <lineage>
        <taxon>Eukaryota</taxon>
        <taxon>Fungi</taxon>
        <taxon>Fungi incertae sedis</taxon>
        <taxon>Chytridiomycota</taxon>
        <taxon>Chytridiomycota incertae sedis</taxon>
        <taxon>Chytridiomycetes</taxon>
        <taxon>Lobulomycetales</taxon>
        <taxon>Lobulomycetaceae</taxon>
        <taxon>Clydaea</taxon>
    </lineage>
</organism>
<dbReference type="InterPro" id="IPR036910">
    <property type="entry name" value="HMG_box_dom_sf"/>
</dbReference>
<keyword evidence="2" id="KW-0804">Transcription</keyword>
<dbReference type="GO" id="GO:0030154">
    <property type="term" value="P:cell differentiation"/>
    <property type="evidence" value="ECO:0007669"/>
    <property type="project" value="TreeGrafter"/>
</dbReference>
<gene>
    <name evidence="6" type="ORF">HK099_000489</name>
</gene>
<evidence type="ECO:0000256" key="4">
    <source>
        <dbReference type="SAM" id="MobiDB-lite"/>
    </source>
</evidence>
<dbReference type="GO" id="GO:0000978">
    <property type="term" value="F:RNA polymerase II cis-regulatory region sequence-specific DNA binding"/>
    <property type="evidence" value="ECO:0007669"/>
    <property type="project" value="TreeGrafter"/>
</dbReference>
<dbReference type="Proteomes" id="UP001211065">
    <property type="component" value="Unassembled WGS sequence"/>
</dbReference>
<dbReference type="EMBL" id="JADGJW010000111">
    <property type="protein sequence ID" value="KAJ3223949.1"/>
    <property type="molecule type" value="Genomic_DNA"/>
</dbReference>
<dbReference type="GO" id="GO:0005634">
    <property type="term" value="C:nucleus"/>
    <property type="evidence" value="ECO:0007669"/>
    <property type="project" value="UniProtKB-UniRule"/>
</dbReference>
<dbReference type="AlphaFoldDB" id="A0AAD5U8Q1"/>
<feature type="region of interest" description="Disordered" evidence="4">
    <location>
        <begin position="256"/>
        <end position="297"/>
    </location>
</feature>
<name>A0AAD5U8Q1_9FUNG</name>
<evidence type="ECO:0000313" key="6">
    <source>
        <dbReference type="EMBL" id="KAJ3223949.1"/>
    </source>
</evidence>
<keyword evidence="7" id="KW-1185">Reference proteome</keyword>
<accession>A0AAD5U8Q1</accession>
<dbReference type="PANTHER" id="PTHR10270:SF161">
    <property type="entry name" value="SEX-DETERMINING REGION Y PROTEIN"/>
    <property type="match status" value="1"/>
</dbReference>
<dbReference type="SMART" id="SM00398">
    <property type="entry name" value="HMG"/>
    <property type="match status" value="1"/>
</dbReference>
<evidence type="ECO:0000256" key="3">
    <source>
        <dbReference type="PROSITE-ProRule" id="PRU00267"/>
    </source>
</evidence>
<feature type="region of interest" description="Disordered" evidence="4">
    <location>
        <begin position="571"/>
        <end position="605"/>
    </location>
</feature>
<feature type="compositionally biased region" description="Basic and acidic residues" evidence="4">
    <location>
        <begin position="580"/>
        <end position="599"/>
    </location>
</feature>
<dbReference type="Gene3D" id="1.10.30.10">
    <property type="entry name" value="High mobility group box domain"/>
    <property type="match status" value="1"/>
</dbReference>
<feature type="DNA-binding region" description="HMG box" evidence="3">
    <location>
        <begin position="101"/>
        <end position="169"/>
    </location>
</feature>
<dbReference type="PROSITE" id="PS50118">
    <property type="entry name" value="HMG_BOX_2"/>
    <property type="match status" value="1"/>
</dbReference>
<comment type="caution">
    <text evidence="6">The sequence shown here is derived from an EMBL/GenBank/DDBJ whole genome shotgun (WGS) entry which is preliminary data.</text>
</comment>
<keyword evidence="1 3" id="KW-0238">DNA-binding</keyword>
<evidence type="ECO:0000256" key="1">
    <source>
        <dbReference type="ARBA" id="ARBA00023125"/>
    </source>
</evidence>
<dbReference type="GO" id="GO:0001228">
    <property type="term" value="F:DNA-binding transcription activator activity, RNA polymerase II-specific"/>
    <property type="evidence" value="ECO:0007669"/>
    <property type="project" value="TreeGrafter"/>
</dbReference>
<keyword evidence="3" id="KW-0539">Nucleus</keyword>
<dbReference type="InterPro" id="IPR050140">
    <property type="entry name" value="SRY-related_HMG-box_TF-like"/>
</dbReference>
<dbReference type="Pfam" id="PF00505">
    <property type="entry name" value="HMG_box"/>
    <property type="match status" value="1"/>
</dbReference>
<evidence type="ECO:0000313" key="7">
    <source>
        <dbReference type="Proteomes" id="UP001211065"/>
    </source>
</evidence>